<dbReference type="Proteomes" id="UP000000759">
    <property type="component" value="Chromosome 30"/>
</dbReference>
<dbReference type="EMBL" id="CM000632">
    <property type="protein sequence ID" value="EEC43104.1"/>
    <property type="molecule type" value="Genomic_DNA"/>
</dbReference>
<dbReference type="GeneID" id="7199269"/>
<dbReference type="HOGENOM" id="CLU_1317692_0_0_1"/>
<evidence type="ECO:0000256" key="5">
    <source>
        <dbReference type="SAM" id="MobiDB-lite"/>
    </source>
</evidence>
<keyword evidence="3 6" id="KW-1133">Transmembrane helix</keyword>
<feature type="compositionally biased region" description="Polar residues" evidence="5">
    <location>
        <begin position="1"/>
        <end position="11"/>
    </location>
</feature>
<protein>
    <submittedName>
        <fullName evidence="7">Uncharacterized protein</fullName>
    </submittedName>
</protein>
<comment type="subcellular location">
    <subcellularLocation>
        <location evidence="1">Membrane</location>
        <topology evidence="1">Multi-pass membrane protein</topology>
    </subcellularLocation>
</comment>
<name>B7GE74_PHATC</name>
<dbReference type="AlphaFoldDB" id="B7GE74"/>
<keyword evidence="8" id="KW-1185">Reference proteome</keyword>
<dbReference type="KEGG" id="pti:PHATRDRAFT_50469"/>
<accession>B7GE74</accession>
<dbReference type="OMA" id="YIMIIAF"/>
<reference evidence="7 8" key="1">
    <citation type="journal article" date="2008" name="Nature">
        <title>The Phaeodactylum genome reveals the evolutionary history of diatom genomes.</title>
        <authorList>
            <person name="Bowler C."/>
            <person name="Allen A.E."/>
            <person name="Badger J.H."/>
            <person name="Grimwood J."/>
            <person name="Jabbari K."/>
            <person name="Kuo A."/>
            <person name="Maheswari U."/>
            <person name="Martens C."/>
            <person name="Maumus F."/>
            <person name="Otillar R.P."/>
            <person name="Rayko E."/>
            <person name="Salamov A."/>
            <person name="Vandepoele K."/>
            <person name="Beszteri B."/>
            <person name="Gruber A."/>
            <person name="Heijde M."/>
            <person name="Katinka M."/>
            <person name="Mock T."/>
            <person name="Valentin K."/>
            <person name="Verret F."/>
            <person name="Berges J.A."/>
            <person name="Brownlee C."/>
            <person name="Cadoret J.P."/>
            <person name="Chiovitti A."/>
            <person name="Choi C.J."/>
            <person name="Coesel S."/>
            <person name="De Martino A."/>
            <person name="Detter J.C."/>
            <person name="Durkin C."/>
            <person name="Falciatore A."/>
            <person name="Fournet J."/>
            <person name="Haruta M."/>
            <person name="Huysman M.J."/>
            <person name="Jenkins B.D."/>
            <person name="Jiroutova K."/>
            <person name="Jorgensen R.E."/>
            <person name="Joubert Y."/>
            <person name="Kaplan A."/>
            <person name="Kroger N."/>
            <person name="Kroth P.G."/>
            <person name="La Roche J."/>
            <person name="Lindquist E."/>
            <person name="Lommer M."/>
            <person name="Martin-Jezequel V."/>
            <person name="Lopez P.J."/>
            <person name="Lucas S."/>
            <person name="Mangogna M."/>
            <person name="McGinnis K."/>
            <person name="Medlin L.K."/>
            <person name="Montsant A."/>
            <person name="Oudot-Le Secq M.P."/>
            <person name="Napoli C."/>
            <person name="Obornik M."/>
            <person name="Parker M.S."/>
            <person name="Petit J.L."/>
            <person name="Porcel B.M."/>
            <person name="Poulsen N."/>
            <person name="Robison M."/>
            <person name="Rychlewski L."/>
            <person name="Rynearson T.A."/>
            <person name="Schmutz J."/>
            <person name="Shapiro H."/>
            <person name="Siaut M."/>
            <person name="Stanley M."/>
            <person name="Sussman M.R."/>
            <person name="Taylor A.R."/>
            <person name="Vardi A."/>
            <person name="von Dassow P."/>
            <person name="Vyverman W."/>
            <person name="Willis A."/>
            <person name="Wyrwicz L.S."/>
            <person name="Rokhsar D.S."/>
            <person name="Weissenbach J."/>
            <person name="Armbrust E.V."/>
            <person name="Green B.R."/>
            <person name="Van de Peer Y."/>
            <person name="Grigoriev I.V."/>
        </authorList>
    </citation>
    <scope>NUCLEOTIDE SEQUENCE [LARGE SCALE GENOMIC DNA]</scope>
    <source>
        <strain evidence="7 8">CCAP 1055/1</strain>
    </source>
</reference>
<evidence type="ECO:0000256" key="1">
    <source>
        <dbReference type="ARBA" id="ARBA00004141"/>
    </source>
</evidence>
<keyword evidence="2 6" id="KW-0812">Transmembrane</keyword>
<dbReference type="OrthoDB" id="203284at2759"/>
<gene>
    <name evidence="7" type="ORF">PHATRDRAFT_50469</name>
</gene>
<reference evidence="8" key="2">
    <citation type="submission" date="2008-08" db="EMBL/GenBank/DDBJ databases">
        <authorList>
            <consortium name="Diatom Consortium"/>
            <person name="Grigoriev I."/>
            <person name="Grimwood J."/>
            <person name="Kuo A."/>
            <person name="Otillar R.P."/>
            <person name="Salamov A."/>
            <person name="Detter J.C."/>
            <person name="Lindquist E."/>
            <person name="Shapiro H."/>
            <person name="Lucas S."/>
            <person name="Glavina del Rio T."/>
            <person name="Pitluck S."/>
            <person name="Rokhsar D."/>
            <person name="Bowler C."/>
        </authorList>
    </citation>
    <scope>GENOME REANNOTATION</scope>
    <source>
        <strain evidence="8">CCAP 1055/1</strain>
    </source>
</reference>
<feature type="transmembrane region" description="Helical" evidence="6">
    <location>
        <begin position="116"/>
        <end position="138"/>
    </location>
</feature>
<dbReference type="InterPro" id="IPR013714">
    <property type="entry name" value="Golgi_TVP15"/>
</dbReference>
<dbReference type="eggNOG" id="ENOG502RVUD">
    <property type="taxonomic scope" value="Eukaryota"/>
</dbReference>
<evidence type="ECO:0000313" key="7">
    <source>
        <dbReference type="EMBL" id="EEC43104.1"/>
    </source>
</evidence>
<feature type="transmembrane region" description="Helical" evidence="6">
    <location>
        <begin position="150"/>
        <end position="171"/>
    </location>
</feature>
<organism evidence="7 8">
    <name type="scientific">Phaeodactylum tricornutum (strain CCAP 1055/1)</name>
    <dbReference type="NCBI Taxonomy" id="556484"/>
    <lineage>
        <taxon>Eukaryota</taxon>
        <taxon>Sar</taxon>
        <taxon>Stramenopiles</taxon>
        <taxon>Ochrophyta</taxon>
        <taxon>Bacillariophyta</taxon>
        <taxon>Bacillariophyceae</taxon>
        <taxon>Bacillariophycidae</taxon>
        <taxon>Naviculales</taxon>
        <taxon>Phaeodactylaceae</taxon>
        <taxon>Phaeodactylum</taxon>
    </lineage>
</organism>
<dbReference type="PANTHER" id="PTHR38894:SF1">
    <property type="entry name" value="TRANSMEMBRANE PROTEIN"/>
    <property type="match status" value="1"/>
</dbReference>
<dbReference type="Pfam" id="PF08507">
    <property type="entry name" value="COPI_assoc"/>
    <property type="match status" value="1"/>
</dbReference>
<evidence type="ECO:0000256" key="4">
    <source>
        <dbReference type="ARBA" id="ARBA00023136"/>
    </source>
</evidence>
<evidence type="ECO:0000256" key="3">
    <source>
        <dbReference type="ARBA" id="ARBA00022989"/>
    </source>
</evidence>
<dbReference type="RefSeq" id="XP_002185435.1">
    <property type="nucleotide sequence ID" value="XM_002185399.1"/>
</dbReference>
<dbReference type="InParanoid" id="B7GE74"/>
<proteinExistence type="predicted"/>
<dbReference type="GO" id="GO:0016020">
    <property type="term" value="C:membrane"/>
    <property type="evidence" value="ECO:0007669"/>
    <property type="project" value="UniProtKB-SubCell"/>
</dbReference>
<feature type="region of interest" description="Disordered" evidence="5">
    <location>
        <begin position="1"/>
        <end position="24"/>
    </location>
</feature>
<evidence type="ECO:0000256" key="6">
    <source>
        <dbReference type="SAM" id="Phobius"/>
    </source>
</evidence>
<evidence type="ECO:0000256" key="2">
    <source>
        <dbReference type="ARBA" id="ARBA00022692"/>
    </source>
</evidence>
<sequence>MADPNTPSWLSPETPASPPTGMVPVEIDSSGVNAAAASPSTNAAEASAVGDAADEADLPGVILMMRLANMAAAGVLIAVSIWLMTTIPSISAFVLAFYATCGGILICCLETQLKFLRVVIAVNFGFLFHSVWRFFFYFLLASVAWSYDHLFGKIAAGGMGAAAVFNTYVLCRYPSYRKMRDKIAEEEDKRIEARISKEVRRQAASHLTK</sequence>
<evidence type="ECO:0000313" key="8">
    <source>
        <dbReference type="Proteomes" id="UP000000759"/>
    </source>
</evidence>
<dbReference type="PANTHER" id="PTHR38894">
    <property type="entry name" value="TRANSMEMBRANE PROTEIN"/>
    <property type="match status" value="1"/>
</dbReference>
<dbReference type="PaxDb" id="2850-Phatr50469"/>
<keyword evidence="4 6" id="KW-0472">Membrane</keyword>